<gene>
    <name evidence="2" type="ORF">EAI_02752</name>
</gene>
<evidence type="ECO:0000256" key="1">
    <source>
        <dbReference type="SAM" id="Phobius"/>
    </source>
</evidence>
<dbReference type="InParanoid" id="E2B2K8"/>
<dbReference type="EMBL" id="GL445147">
    <property type="protein sequence ID" value="EFN90085.1"/>
    <property type="molecule type" value="Genomic_DNA"/>
</dbReference>
<keyword evidence="1" id="KW-0812">Transmembrane</keyword>
<name>E2B2K8_HARSA</name>
<keyword evidence="1" id="KW-0472">Membrane</keyword>
<proteinExistence type="predicted"/>
<evidence type="ECO:0000313" key="3">
    <source>
        <dbReference type="Proteomes" id="UP000008237"/>
    </source>
</evidence>
<dbReference type="Proteomes" id="UP000008237">
    <property type="component" value="Unassembled WGS sequence"/>
</dbReference>
<dbReference type="AlphaFoldDB" id="E2B2K8"/>
<protein>
    <submittedName>
        <fullName evidence="2">Uncharacterized protein</fullName>
    </submittedName>
</protein>
<organism evidence="3">
    <name type="scientific">Harpegnathos saltator</name>
    <name type="common">Jerdon's jumping ant</name>
    <dbReference type="NCBI Taxonomy" id="610380"/>
    <lineage>
        <taxon>Eukaryota</taxon>
        <taxon>Metazoa</taxon>
        <taxon>Ecdysozoa</taxon>
        <taxon>Arthropoda</taxon>
        <taxon>Hexapoda</taxon>
        <taxon>Insecta</taxon>
        <taxon>Pterygota</taxon>
        <taxon>Neoptera</taxon>
        <taxon>Endopterygota</taxon>
        <taxon>Hymenoptera</taxon>
        <taxon>Apocrita</taxon>
        <taxon>Aculeata</taxon>
        <taxon>Formicoidea</taxon>
        <taxon>Formicidae</taxon>
        <taxon>Ponerinae</taxon>
        <taxon>Ponerini</taxon>
        <taxon>Harpegnathos</taxon>
    </lineage>
</organism>
<keyword evidence="1" id="KW-1133">Transmembrane helix</keyword>
<accession>E2B2K8</accession>
<feature type="transmembrane region" description="Helical" evidence="1">
    <location>
        <begin position="66"/>
        <end position="85"/>
    </location>
</feature>
<evidence type="ECO:0000313" key="2">
    <source>
        <dbReference type="EMBL" id="EFN90085.1"/>
    </source>
</evidence>
<keyword evidence="3" id="KW-1185">Reference proteome</keyword>
<reference evidence="2 3" key="1">
    <citation type="journal article" date="2010" name="Science">
        <title>Genomic comparison of the ants Camponotus floridanus and Harpegnathos saltator.</title>
        <authorList>
            <person name="Bonasio R."/>
            <person name="Zhang G."/>
            <person name="Ye C."/>
            <person name="Mutti N.S."/>
            <person name="Fang X."/>
            <person name="Qin N."/>
            <person name="Donahue G."/>
            <person name="Yang P."/>
            <person name="Li Q."/>
            <person name="Li C."/>
            <person name="Zhang P."/>
            <person name="Huang Z."/>
            <person name="Berger S.L."/>
            <person name="Reinberg D."/>
            <person name="Wang J."/>
            <person name="Liebig J."/>
        </authorList>
    </citation>
    <scope>NUCLEOTIDE SEQUENCE [LARGE SCALE GENOMIC DNA]</scope>
    <source>
        <strain evidence="2 3">R22 G/1</strain>
    </source>
</reference>
<sequence>MLVVPRFLRETETLTKLMQILSDFVLVNVRSFMRPLDHMLEKLKLEEFIENRGSQSSEKMIKLVSVILREYLVLLVYCSLVFWYLQHLFTCNPTPML</sequence>